<name>A0A814PU20_ADIRI</name>
<dbReference type="PANTHER" id="PTHR45737:SF6">
    <property type="entry name" value="VON WILLEBRAND FACTOR A DOMAIN-CONTAINING PROTEIN 5A"/>
    <property type="match status" value="1"/>
</dbReference>
<organism evidence="2 3">
    <name type="scientific">Adineta ricciae</name>
    <name type="common">Rotifer</name>
    <dbReference type="NCBI Taxonomy" id="249248"/>
    <lineage>
        <taxon>Eukaryota</taxon>
        <taxon>Metazoa</taxon>
        <taxon>Spiralia</taxon>
        <taxon>Gnathifera</taxon>
        <taxon>Rotifera</taxon>
        <taxon>Eurotatoria</taxon>
        <taxon>Bdelloidea</taxon>
        <taxon>Adinetida</taxon>
        <taxon>Adinetidae</taxon>
        <taxon>Adineta</taxon>
    </lineage>
</organism>
<evidence type="ECO:0000259" key="1">
    <source>
        <dbReference type="PROSITE" id="PS50234"/>
    </source>
</evidence>
<proteinExistence type="predicted"/>
<evidence type="ECO:0000313" key="3">
    <source>
        <dbReference type="Proteomes" id="UP000663852"/>
    </source>
</evidence>
<reference evidence="2" key="1">
    <citation type="submission" date="2021-02" db="EMBL/GenBank/DDBJ databases">
        <authorList>
            <person name="Nowell W R."/>
        </authorList>
    </citation>
    <scope>NUCLEOTIDE SEQUENCE</scope>
</reference>
<accession>A0A814PU20</accession>
<evidence type="ECO:0000313" key="2">
    <source>
        <dbReference type="EMBL" id="CAF1110493.1"/>
    </source>
</evidence>
<comment type="caution">
    <text evidence="2">The sequence shown here is derived from an EMBL/GenBank/DDBJ whole genome shotgun (WGS) entry which is preliminary data.</text>
</comment>
<sequence length="503" mass="57247">MISFTPNEQDCQRATNNVETTNEFVFIVDCSGSMRDENKIGYARQSMMLFLKSLPLNSYFNIIRFGSSHQSLFDQATVIYNEENSKKAADLIKKMDADLGGTELLNPLKWLGEHPPQDGRSRQIFLLTDGEISNVTEVLDLCRSMSKSSRIFSFGLGKSPSRSLVKGLARSTNGRFCFIPPSTKVDTYVGQQLEKALQSSITNLEIKWNLPIQVTTAPKTLPPVYANDRLIVYGFINDPSVQFDHRIQIELFSNQHKLAEAKITQIPAIIQNQTISRLAAKALILELQHSKLPPIQRKGSGQARFQELNKQDEKSIDNEKEEQKKHIIDLSLKYHILSPYTSFVGIEKRRDGNNVGMVLREVQIEISADDQHLQVRRSAANSFVRRESRARQIPMDVDNEEFPSGDEDIVRYLIEKQNFDGLWSVDCDIIQKLTGKSLTQFQYSAQKELIISAIIIILLETRFSSYSSMCSGIIQKSKKRILDLLNKDQNQFQSLFDGIRQQL</sequence>
<dbReference type="InterPro" id="IPR002035">
    <property type="entry name" value="VWF_A"/>
</dbReference>
<dbReference type="Pfam" id="PF13768">
    <property type="entry name" value="VWA_3"/>
    <property type="match status" value="1"/>
</dbReference>
<feature type="domain" description="VWFA" evidence="1">
    <location>
        <begin position="23"/>
        <end position="204"/>
    </location>
</feature>
<dbReference type="Gene3D" id="3.40.50.410">
    <property type="entry name" value="von Willebrand factor, type A domain"/>
    <property type="match status" value="1"/>
</dbReference>
<dbReference type="EMBL" id="CAJNOJ010000101">
    <property type="protein sequence ID" value="CAF1110493.1"/>
    <property type="molecule type" value="Genomic_DNA"/>
</dbReference>
<dbReference type="PROSITE" id="PS50234">
    <property type="entry name" value="VWFA"/>
    <property type="match status" value="1"/>
</dbReference>
<dbReference type="SMART" id="SM00327">
    <property type="entry name" value="VWA"/>
    <property type="match status" value="1"/>
</dbReference>
<gene>
    <name evidence="2" type="ORF">EDS130_LOCUS20483</name>
</gene>
<protein>
    <recommendedName>
        <fullName evidence="1">VWFA domain-containing protein</fullName>
    </recommendedName>
</protein>
<dbReference type="Proteomes" id="UP000663852">
    <property type="component" value="Unassembled WGS sequence"/>
</dbReference>
<dbReference type="OrthoDB" id="1729737at2759"/>
<dbReference type="AlphaFoldDB" id="A0A814PU20"/>
<dbReference type="SUPFAM" id="SSF53300">
    <property type="entry name" value="vWA-like"/>
    <property type="match status" value="1"/>
</dbReference>
<dbReference type="InterPro" id="IPR036465">
    <property type="entry name" value="vWFA_dom_sf"/>
</dbReference>
<dbReference type="PANTHER" id="PTHR45737">
    <property type="entry name" value="VON WILLEBRAND FACTOR A DOMAIN-CONTAINING PROTEIN 5A"/>
    <property type="match status" value="1"/>
</dbReference>